<dbReference type="PROSITE" id="PS00455">
    <property type="entry name" value="AMP_BINDING"/>
    <property type="match status" value="2"/>
</dbReference>
<dbReference type="Gene3D" id="3.40.50.12780">
    <property type="entry name" value="N-terminal domain of ligase-like"/>
    <property type="match status" value="2"/>
</dbReference>
<dbReference type="Pfam" id="PF00501">
    <property type="entry name" value="AMP-binding"/>
    <property type="match status" value="2"/>
</dbReference>
<dbReference type="Gene3D" id="3.30.300.30">
    <property type="match status" value="2"/>
</dbReference>
<dbReference type="GO" id="GO:0044550">
    <property type="term" value="P:secondary metabolite biosynthetic process"/>
    <property type="evidence" value="ECO:0007669"/>
    <property type="project" value="TreeGrafter"/>
</dbReference>
<organism evidence="4">
    <name type="scientific">Microcystis aeruginosa NIES-87</name>
    <dbReference type="NCBI Taxonomy" id="449440"/>
    <lineage>
        <taxon>Bacteria</taxon>
        <taxon>Bacillati</taxon>
        <taxon>Cyanobacteriota</taxon>
        <taxon>Cyanophyceae</taxon>
        <taxon>Oscillatoriophycideae</taxon>
        <taxon>Chroococcales</taxon>
        <taxon>Microcystaceae</taxon>
        <taxon>Microcystis</taxon>
    </lineage>
</organism>
<keyword evidence="3" id="KW-0597">Phosphoprotein</keyword>
<dbReference type="InterPro" id="IPR010071">
    <property type="entry name" value="AA_adenyl_dom"/>
</dbReference>
<protein>
    <submittedName>
        <fullName evidence="4">Nonribosomal peptide synthetase</fullName>
    </submittedName>
</protein>
<dbReference type="InterPro" id="IPR036736">
    <property type="entry name" value="ACP-like_sf"/>
</dbReference>
<dbReference type="Gene3D" id="1.10.1200.10">
    <property type="entry name" value="ACP-like"/>
    <property type="match status" value="2"/>
</dbReference>
<evidence type="ECO:0000256" key="3">
    <source>
        <dbReference type="ARBA" id="ARBA00022553"/>
    </source>
</evidence>
<dbReference type="PROSITE" id="PS50075">
    <property type="entry name" value="CARRIER"/>
    <property type="match status" value="2"/>
</dbReference>
<name>A0A1L7NR43_MICAE</name>
<dbReference type="GO" id="GO:0008610">
    <property type="term" value="P:lipid biosynthetic process"/>
    <property type="evidence" value="ECO:0007669"/>
    <property type="project" value="UniProtKB-ARBA"/>
</dbReference>
<keyword evidence="2" id="KW-0596">Phosphopantetheine</keyword>
<comment type="cofactor">
    <cofactor evidence="1">
        <name>pantetheine 4'-phosphate</name>
        <dbReference type="ChEBI" id="CHEBI:47942"/>
    </cofactor>
</comment>
<dbReference type="InterPro" id="IPR000873">
    <property type="entry name" value="AMP-dep_synth/lig_dom"/>
</dbReference>
<dbReference type="GO" id="GO:0031177">
    <property type="term" value="F:phosphopantetheine binding"/>
    <property type="evidence" value="ECO:0007669"/>
    <property type="project" value="InterPro"/>
</dbReference>
<dbReference type="InterPro" id="IPR045851">
    <property type="entry name" value="AMP-bd_C_sf"/>
</dbReference>
<dbReference type="Gene3D" id="3.30.559.30">
    <property type="entry name" value="Nonribosomal peptide synthetase, condensation domain"/>
    <property type="match status" value="2"/>
</dbReference>
<dbReference type="GO" id="GO:0005737">
    <property type="term" value="C:cytoplasm"/>
    <property type="evidence" value="ECO:0007669"/>
    <property type="project" value="TreeGrafter"/>
</dbReference>
<dbReference type="SMART" id="SM00823">
    <property type="entry name" value="PKS_PP"/>
    <property type="match status" value="2"/>
</dbReference>
<dbReference type="InterPro" id="IPR009081">
    <property type="entry name" value="PP-bd_ACP"/>
</dbReference>
<evidence type="ECO:0000256" key="1">
    <source>
        <dbReference type="ARBA" id="ARBA00001957"/>
    </source>
</evidence>
<proteinExistence type="predicted"/>
<dbReference type="Pfam" id="PF00550">
    <property type="entry name" value="PP-binding"/>
    <property type="match status" value="2"/>
</dbReference>
<sequence length="2127" mass="230838">MVFDERSSLAELLKKDGFTILDANLSNRSEKSSRCDRLAGSAQYRFWLQERTEGIPGLNTLGCLVRFSRSLSASSLNLAFEKLFQRHEALRTRFEETSDGVFERIDVVAPKDVEYLEGDSSDCGLLERQLARRLRMNEGPLWRASIFSDPTAANTLLLVFHHAIIDWTGIGRLVEELEQLLSNPDDTNLLLDDPFQPADYYYWRTATSNEVKIKADQSYWLERLAGELPVLDLPAARRSGRGLGRRSTYTALTFAPQLVRDIRQFAVANGTTPFFVFLAAYAGVLGRFALSEDVSIGTAIDNRDTPGSETIVGCLSDLVVLRCDLSGEPSFKVLVQKLQRVCSTDFKHTTIGYADVVALVKPQRRAGVAPLFQALFNFLPARGGADLPTLMPLPSPDARADIALELVDDGVGISGQIEVREDLVPKSVAIAITTAISTTLQSAMARPDIAFNRLPLIDSQAAAALTQRLNPSHLETINQSLGDLLLERARLHSNKIALCEGDRTLDYKTLIKQATALAHFLVAQTPVEKPTVGFPIAICLDRSIDLVIAAVAVVLAGGAVLFLEPDLPEERLASLLADSGATRLIARQRPVWLPESAAVTIVTLTDYDTKNTAKALVSLPRVSPEDPAYLIYTSGSTGRPKVVVGLHKGMVNRILWMERQWPVQPDEAICLKTSLMFVDCIGEIFGPLIWGLRAVVADRDTALNPRALATLIARERISRIVMVPSLLRAMLDRVPDIESKLRSLRLCVSSGETLPVQLVQRFYTVVPDAALVNFYGSSEVSADATWHRVDISDTAPIPIGVPIQGNRIFVLDRAGQVLPVGAPGQIAISGVGVARGYLHGNSSAFQRNLNDDKPTEKPIDEPIFATGDLGLWDGDGRLVYLGRMDRQVKIQGVRVEPTEIEATLEDHPGVDAAYVSATVAPPEDNMVLTAYVAAEAGVTVASLRAWLSHRLPRALIPASFMILDALPLNASGKIDLAALPSPARDLDTDAEIPKTDILDPLEELVANVWSEMLAQPINSPDDDFFDCGGGSLQAIMAINQISELMDSAIAVSTLFETPSLRAFVRRIITPDVEGLPPPCPSLETGLAPATSNQRWLWTHYQDDPNSSAYNLCIAYELNGSLDVPQLESAIRHLVTRHDALRTHLAIQNDELVQVVTSEELELFRHDVSAAVDPLAVLESLLADIRCRPFALERELPLRVHLVKLEPVRHVLIWVNHHVACDGWSGQVLVKELAALWSVHSTTALPPPLLQLGDIARWQQTVCPAIAKQLKDYQQSLMGGESPRVSGIATDKTWGGQVAVDQVVIGTDTLTAFEALAQEERVTRFISMLTIWAVLLTRFGDTEHPLLGFPQAGRNTPGLQSVVGFLANTVLLKVDLADAPTFRQAFKATKTALLTAMRYQDVPLPWLQATGMGWPTQPDSEAIRSMVIVEDASDWDLRLPELSSRLFAMPNSPEARVDLAFVVTQMTNGPRLVIEYATRRVPRAVAERLARGLEQLMAAAATEPDTQIERLPLLSIDNPDCGAVLTAEAASSPIATRLDAVLAHVALTSPAATAVWDLTSSLSYAELNQRASVTAQRLQGLGVGTGDRVGLLAQPSPLQLASLFGVWRLGAVAVPLDPTYPRERIAATLMDAGVVAVLTDIPLDYPCPQLSLDSILGAVPSAPIAGLVSSPDPDDVAAIIYTSGTTGTPKGVMITQAALCRLGCALSMAYDLGQGDRVLQVVSPAFDVALSDIAMAVSAVATLVVPPHVDVMPGKHLNRTLAMANITHMQVPAAVLAATQPGTLPKLRTVSVGGEVCSPETANAWSCDRRLFIAYGPTEATVTVALATYQKGARPGTIGRPFGGASLTVVDPTGHLVPIGVAGELIIGGPGVALGYLGLPDLTAERFEQTAQGRRYRTGDRVRMEADGTVTFLGRIDRQLKLRGFRIEPGEVETHLMNCDGVAQALVSVCPDQIGEPQLVAWVVGEPGAKLDSLTLRQALKQHLPNHLVPSAIVQIVAVPLTANRKVDWSSLKAEFHRLNVPDMNISEMAQCSLVERDSTTVERDLSTIWSELLGRNQVGLDISFFDLGGHSIQLVRLQTRIEDHFGIELPIGEMFANPTLRSMTSLVQRLLRTAASDEENDWEEFTL</sequence>
<evidence type="ECO:0000313" key="4">
    <source>
        <dbReference type="EMBL" id="BAW32333.1"/>
    </source>
</evidence>
<dbReference type="Pfam" id="PF00668">
    <property type="entry name" value="Condensation"/>
    <property type="match status" value="2"/>
</dbReference>
<dbReference type="GO" id="GO:0003824">
    <property type="term" value="F:catalytic activity"/>
    <property type="evidence" value="ECO:0007669"/>
    <property type="project" value="InterPro"/>
</dbReference>
<dbReference type="InterPro" id="IPR001242">
    <property type="entry name" value="Condensation_dom"/>
</dbReference>
<dbReference type="SUPFAM" id="SSF56801">
    <property type="entry name" value="Acetyl-CoA synthetase-like"/>
    <property type="match status" value="2"/>
</dbReference>
<dbReference type="Gene3D" id="3.30.559.10">
    <property type="entry name" value="Chloramphenicol acetyltransferase-like domain"/>
    <property type="match status" value="2"/>
</dbReference>
<dbReference type="GO" id="GO:0043041">
    <property type="term" value="P:amino acid activation for nonribosomal peptide biosynthetic process"/>
    <property type="evidence" value="ECO:0007669"/>
    <property type="project" value="TreeGrafter"/>
</dbReference>
<dbReference type="SUPFAM" id="SSF52777">
    <property type="entry name" value="CoA-dependent acyltransferases"/>
    <property type="match status" value="4"/>
</dbReference>
<dbReference type="PANTHER" id="PTHR45527">
    <property type="entry name" value="NONRIBOSOMAL PEPTIDE SYNTHETASE"/>
    <property type="match status" value="1"/>
</dbReference>
<dbReference type="PANTHER" id="PTHR45527:SF1">
    <property type="entry name" value="FATTY ACID SYNTHASE"/>
    <property type="match status" value="1"/>
</dbReference>
<dbReference type="InterPro" id="IPR020806">
    <property type="entry name" value="PKS_PP-bd"/>
</dbReference>
<evidence type="ECO:0000256" key="2">
    <source>
        <dbReference type="ARBA" id="ARBA00022450"/>
    </source>
</evidence>
<dbReference type="NCBIfam" id="TIGR01733">
    <property type="entry name" value="AA-adenyl-dom"/>
    <property type="match status" value="2"/>
</dbReference>
<dbReference type="InterPro" id="IPR020845">
    <property type="entry name" value="AMP-binding_CS"/>
</dbReference>
<dbReference type="InterPro" id="IPR023213">
    <property type="entry name" value="CAT-like_dom_sf"/>
</dbReference>
<accession>A0A1L7NR43</accession>
<gene>
    <name evidence="4" type="primary">makasB</name>
</gene>
<dbReference type="InterPro" id="IPR025110">
    <property type="entry name" value="AMP-bd_C"/>
</dbReference>
<dbReference type="SUPFAM" id="SSF47336">
    <property type="entry name" value="ACP-like"/>
    <property type="match status" value="2"/>
</dbReference>
<reference evidence="4" key="1">
    <citation type="journal article" date="2016" name="PLoS ONE">
        <title>Metagenomic Analysis of the Sponge Discodermia Reveals the Production of the Cyanobacterial Natural Product Kasumigamide by 'Entotheonella'.</title>
        <authorList>
            <person name="Nakashima Y."/>
            <person name="Egami Y."/>
            <person name="Kimura M."/>
            <person name="Wakimoto T."/>
            <person name="Abe I."/>
        </authorList>
    </citation>
    <scope>NUCLEOTIDE SEQUENCE</scope>
    <source>
        <strain evidence="4">NIES-87</strain>
    </source>
</reference>
<dbReference type="CDD" id="cd05930">
    <property type="entry name" value="A_NRPS"/>
    <property type="match status" value="2"/>
</dbReference>
<dbReference type="InterPro" id="IPR042099">
    <property type="entry name" value="ANL_N_sf"/>
</dbReference>
<dbReference type="Pfam" id="PF13193">
    <property type="entry name" value="AMP-binding_C"/>
    <property type="match status" value="2"/>
</dbReference>
<dbReference type="EMBL" id="LC160291">
    <property type="protein sequence ID" value="BAW32333.1"/>
    <property type="molecule type" value="Genomic_DNA"/>
</dbReference>